<dbReference type="InterPro" id="IPR011335">
    <property type="entry name" value="Restrct_endonuc-II-like"/>
</dbReference>
<dbReference type="HAMAP" id="MF_00048">
    <property type="entry name" value="UPF0102"/>
    <property type="match status" value="1"/>
</dbReference>
<keyword evidence="4" id="KW-1185">Reference proteome</keyword>
<reference evidence="4" key="1">
    <citation type="journal article" date="2019" name="Int. J. Syst. Evol. Microbiol.">
        <title>The Global Catalogue of Microorganisms (GCM) 10K type strain sequencing project: providing services to taxonomists for standard genome sequencing and annotation.</title>
        <authorList>
            <consortium name="The Broad Institute Genomics Platform"/>
            <consortium name="The Broad Institute Genome Sequencing Center for Infectious Disease"/>
            <person name="Wu L."/>
            <person name="Ma J."/>
        </authorList>
    </citation>
    <scope>NUCLEOTIDE SEQUENCE [LARGE SCALE GENOMIC DNA]</scope>
    <source>
        <strain evidence="4">CGMCC 1.12471</strain>
    </source>
</reference>
<dbReference type="CDD" id="cd20736">
    <property type="entry name" value="PoNe_Nuclease"/>
    <property type="match status" value="1"/>
</dbReference>
<dbReference type="Proteomes" id="UP001597347">
    <property type="component" value="Unassembled WGS sequence"/>
</dbReference>
<dbReference type="Gene3D" id="3.40.1350.10">
    <property type="match status" value="1"/>
</dbReference>
<dbReference type="Pfam" id="PF02021">
    <property type="entry name" value="UPF0102"/>
    <property type="match status" value="1"/>
</dbReference>
<dbReference type="PANTHER" id="PTHR34039:SF1">
    <property type="entry name" value="UPF0102 PROTEIN YRAN"/>
    <property type="match status" value="1"/>
</dbReference>
<sequence length="118" mass="13191">MLNKDEVGRRGEQLAVDHLIAAGYRVLDRNWRCREGELDVVALDGDELVVVEVKTRTGLGYGHPFEAVDRDKLHRLGVLASRWRGAHRGVARSTRIDLIAVVLGRHVPPVIDHMRAVA</sequence>
<name>A0ABW4LFA7_9MICO</name>
<protein>
    <recommendedName>
        <fullName evidence="2">UPF0102 protein ACFSBI_09675</fullName>
    </recommendedName>
</protein>
<evidence type="ECO:0000256" key="1">
    <source>
        <dbReference type="ARBA" id="ARBA00006738"/>
    </source>
</evidence>
<dbReference type="InterPro" id="IPR003509">
    <property type="entry name" value="UPF0102_YraN-like"/>
</dbReference>
<dbReference type="EMBL" id="JBHUEA010000013">
    <property type="protein sequence ID" value="MFD1721819.1"/>
    <property type="molecule type" value="Genomic_DNA"/>
</dbReference>
<evidence type="ECO:0000256" key="2">
    <source>
        <dbReference type="HAMAP-Rule" id="MF_00048"/>
    </source>
</evidence>
<comment type="caution">
    <text evidence="3">The sequence shown here is derived from an EMBL/GenBank/DDBJ whole genome shotgun (WGS) entry which is preliminary data.</text>
</comment>
<gene>
    <name evidence="3" type="ORF">ACFSBI_09675</name>
</gene>
<dbReference type="InterPro" id="IPR011856">
    <property type="entry name" value="tRNA_endonuc-like_dom_sf"/>
</dbReference>
<dbReference type="NCBIfam" id="NF009154">
    <property type="entry name" value="PRK12497.3-3"/>
    <property type="match status" value="1"/>
</dbReference>
<dbReference type="RefSeq" id="WP_377934392.1">
    <property type="nucleotide sequence ID" value="NZ_JBHUEA010000013.1"/>
</dbReference>
<evidence type="ECO:0000313" key="4">
    <source>
        <dbReference type="Proteomes" id="UP001597347"/>
    </source>
</evidence>
<proteinExistence type="inferred from homology"/>
<accession>A0ABW4LFA7</accession>
<organism evidence="3 4">
    <name type="scientific">Amnibacterium endophyticum</name>
    <dbReference type="NCBI Taxonomy" id="2109337"/>
    <lineage>
        <taxon>Bacteria</taxon>
        <taxon>Bacillati</taxon>
        <taxon>Actinomycetota</taxon>
        <taxon>Actinomycetes</taxon>
        <taxon>Micrococcales</taxon>
        <taxon>Microbacteriaceae</taxon>
        <taxon>Amnibacterium</taxon>
    </lineage>
</organism>
<evidence type="ECO:0000313" key="3">
    <source>
        <dbReference type="EMBL" id="MFD1721819.1"/>
    </source>
</evidence>
<dbReference type="SUPFAM" id="SSF52980">
    <property type="entry name" value="Restriction endonuclease-like"/>
    <property type="match status" value="1"/>
</dbReference>
<dbReference type="PANTHER" id="PTHR34039">
    <property type="entry name" value="UPF0102 PROTEIN YRAN"/>
    <property type="match status" value="1"/>
</dbReference>
<comment type="similarity">
    <text evidence="1 2">Belongs to the UPF0102 family.</text>
</comment>